<evidence type="ECO:0000313" key="1">
    <source>
        <dbReference type="EMBL" id="SDG44360.1"/>
    </source>
</evidence>
<evidence type="ECO:0008006" key="3">
    <source>
        <dbReference type="Google" id="ProtNLM"/>
    </source>
</evidence>
<sequence length="270" mass="30113">MNEHNYTYHDDNFSLDKTEDYTLLIQVEDKSFSYAISNNGKLIAWAENYPFDELSDPQELLDLLSAKYGQMIIGLPAHSFTLVPAELFSGERLPNLARFLDVRADSKVIAQVLDKENIIIYNTSEAIVSTAEEFGIRNTVFTSKGWLTAIAQNNPGNDCLYLNIEKEKLEIAHFASGKLRFYNSFDFNGNDELVYFTVLVANELNLEAKHTSLYVSGNIDAGSKGLSRLAEFFNVAEVNNLQVLQLPAEVVAHRVLSIAALSLCALSEAV</sequence>
<name>A0A1G7UC79_9SPHI</name>
<organism evidence="1 2">
    <name type="scientific">Mucilaginibacter gossypii</name>
    <dbReference type="NCBI Taxonomy" id="551996"/>
    <lineage>
        <taxon>Bacteria</taxon>
        <taxon>Pseudomonadati</taxon>
        <taxon>Bacteroidota</taxon>
        <taxon>Sphingobacteriia</taxon>
        <taxon>Sphingobacteriales</taxon>
        <taxon>Sphingobacteriaceae</taxon>
        <taxon>Mucilaginibacter</taxon>
    </lineage>
</organism>
<dbReference type="EMBL" id="FNCG01000003">
    <property type="protein sequence ID" value="SDG44360.1"/>
    <property type="molecule type" value="Genomic_DNA"/>
</dbReference>
<dbReference type="Pfam" id="PF12864">
    <property type="entry name" value="DUF3822"/>
    <property type="match status" value="1"/>
</dbReference>
<proteinExistence type="predicted"/>
<keyword evidence="2" id="KW-1185">Reference proteome</keyword>
<reference evidence="2" key="1">
    <citation type="submission" date="2016-10" db="EMBL/GenBank/DDBJ databases">
        <authorList>
            <person name="Varghese N."/>
            <person name="Submissions S."/>
        </authorList>
    </citation>
    <scope>NUCLEOTIDE SEQUENCE [LARGE SCALE GENOMIC DNA]</scope>
    <source>
        <strain evidence="2">Gh-67</strain>
    </source>
</reference>
<dbReference type="Proteomes" id="UP000199705">
    <property type="component" value="Unassembled WGS sequence"/>
</dbReference>
<dbReference type="Gene3D" id="3.30.420.250">
    <property type="match status" value="1"/>
</dbReference>
<dbReference type="InterPro" id="IPR024213">
    <property type="entry name" value="DUF3822"/>
</dbReference>
<dbReference type="STRING" id="551996.SAMN05192573_103425"/>
<gene>
    <name evidence="1" type="ORF">SAMN05192573_103425</name>
</gene>
<dbReference type="AlphaFoldDB" id="A0A1G7UC79"/>
<dbReference type="Gene3D" id="3.30.420.260">
    <property type="match status" value="1"/>
</dbReference>
<accession>A0A1G7UC79</accession>
<protein>
    <recommendedName>
        <fullName evidence="3">DUF3822 family protein</fullName>
    </recommendedName>
</protein>
<dbReference type="RefSeq" id="WP_091164544.1">
    <property type="nucleotide sequence ID" value="NZ_FNCG01000003.1"/>
</dbReference>
<dbReference type="CDD" id="cd24013">
    <property type="entry name" value="ASKHA_ATPase_BT3980-like"/>
    <property type="match status" value="1"/>
</dbReference>
<evidence type="ECO:0000313" key="2">
    <source>
        <dbReference type="Proteomes" id="UP000199705"/>
    </source>
</evidence>